<proteinExistence type="predicted"/>
<comment type="caution">
    <text evidence="2">The sequence shown here is derived from an EMBL/GenBank/DDBJ whole genome shotgun (WGS) entry which is preliminary data.</text>
</comment>
<feature type="compositionally biased region" description="Basic and acidic residues" evidence="1">
    <location>
        <begin position="95"/>
        <end position="105"/>
    </location>
</feature>
<evidence type="ECO:0000256" key="1">
    <source>
        <dbReference type="SAM" id="MobiDB-lite"/>
    </source>
</evidence>
<keyword evidence="3" id="KW-1185">Reference proteome</keyword>
<dbReference type="Proteomes" id="UP001396334">
    <property type="component" value="Unassembled WGS sequence"/>
</dbReference>
<organism evidence="2 3">
    <name type="scientific">Hibiscus sabdariffa</name>
    <name type="common">roselle</name>
    <dbReference type="NCBI Taxonomy" id="183260"/>
    <lineage>
        <taxon>Eukaryota</taxon>
        <taxon>Viridiplantae</taxon>
        <taxon>Streptophyta</taxon>
        <taxon>Embryophyta</taxon>
        <taxon>Tracheophyta</taxon>
        <taxon>Spermatophyta</taxon>
        <taxon>Magnoliopsida</taxon>
        <taxon>eudicotyledons</taxon>
        <taxon>Gunneridae</taxon>
        <taxon>Pentapetalae</taxon>
        <taxon>rosids</taxon>
        <taxon>malvids</taxon>
        <taxon>Malvales</taxon>
        <taxon>Malvaceae</taxon>
        <taxon>Malvoideae</taxon>
        <taxon>Hibiscus</taxon>
    </lineage>
</organism>
<gene>
    <name evidence="2" type="ORF">V6N11_004490</name>
</gene>
<reference evidence="2 3" key="1">
    <citation type="journal article" date="2024" name="G3 (Bethesda)">
        <title>Genome assembly of Hibiscus sabdariffa L. provides insights into metabolisms of medicinal natural products.</title>
        <authorList>
            <person name="Kim T."/>
        </authorList>
    </citation>
    <scope>NUCLEOTIDE SEQUENCE [LARGE SCALE GENOMIC DNA]</scope>
    <source>
        <strain evidence="2">TK-2024</strain>
        <tissue evidence="2">Old leaves</tissue>
    </source>
</reference>
<dbReference type="EMBL" id="JBBPBN010000015">
    <property type="protein sequence ID" value="KAK9024323.1"/>
    <property type="molecule type" value="Genomic_DNA"/>
</dbReference>
<name>A0ABR2SH88_9ROSI</name>
<accession>A0ABR2SH88</accession>
<feature type="region of interest" description="Disordered" evidence="1">
    <location>
        <begin position="78"/>
        <end position="129"/>
    </location>
</feature>
<evidence type="ECO:0000313" key="2">
    <source>
        <dbReference type="EMBL" id="KAK9024323.1"/>
    </source>
</evidence>
<protein>
    <submittedName>
        <fullName evidence="2">Uncharacterized protein</fullName>
    </submittedName>
</protein>
<evidence type="ECO:0000313" key="3">
    <source>
        <dbReference type="Proteomes" id="UP001396334"/>
    </source>
</evidence>
<sequence>MIGFERGSTERAIKIEVVEPTIKAILVEHVAAIEFPHLLPVSQPAQAHDTIGALSSAAVFVGESLVQVELLGEYHEGGEAGTQESDVVHGGGLVRAREKPNRMEETQEESSETADALGDYGYEEKRDRI</sequence>